<dbReference type="Pfam" id="PF25439">
    <property type="entry name" value="TPR_CFAP46_N"/>
    <property type="match status" value="1"/>
</dbReference>
<dbReference type="CTD" id="54777"/>
<feature type="region of interest" description="Disordered" evidence="1">
    <location>
        <begin position="816"/>
        <end position="849"/>
    </location>
</feature>
<feature type="compositionally biased region" description="Basic and acidic residues" evidence="1">
    <location>
        <begin position="2627"/>
        <end position="2644"/>
    </location>
</feature>
<dbReference type="RefSeq" id="XP_014055615.2">
    <property type="nucleotide sequence ID" value="XM_014200140.2"/>
</dbReference>
<feature type="compositionally biased region" description="Basic and acidic residues" evidence="1">
    <location>
        <begin position="1301"/>
        <end position="1319"/>
    </location>
</feature>
<proteinExistence type="predicted"/>
<keyword evidence="3" id="KW-0282">Flagellum</keyword>
<feature type="compositionally biased region" description="Basic and acidic residues" evidence="1">
    <location>
        <begin position="2315"/>
        <end position="2326"/>
    </location>
</feature>
<feature type="region of interest" description="Disordered" evidence="1">
    <location>
        <begin position="2610"/>
        <end position="2646"/>
    </location>
</feature>
<protein>
    <submittedName>
        <fullName evidence="3">Cilia- and flagella-associated protein 46 isoform X1</fullName>
    </submittedName>
</protein>
<evidence type="ECO:0000313" key="3">
    <source>
        <dbReference type="RefSeq" id="XP_014055615.2"/>
    </source>
</evidence>
<feature type="region of interest" description="Disordered" evidence="1">
    <location>
        <begin position="2312"/>
        <end position="2331"/>
    </location>
</feature>
<dbReference type="PANTHER" id="PTHR15977">
    <property type="entry name" value="CILIA- AND FLAGELLA-ASSOCIATED PROTEIN 46"/>
    <property type="match status" value="1"/>
</dbReference>
<feature type="region of interest" description="Disordered" evidence="1">
    <location>
        <begin position="2384"/>
        <end position="2406"/>
    </location>
</feature>
<feature type="region of interest" description="Disordered" evidence="1">
    <location>
        <begin position="1108"/>
        <end position="1127"/>
    </location>
</feature>
<keyword evidence="2" id="KW-1185">Reference proteome</keyword>
<accession>A0A1S3RTI4</accession>
<evidence type="ECO:0000256" key="1">
    <source>
        <dbReference type="SAM" id="MobiDB-lite"/>
    </source>
</evidence>
<keyword evidence="3" id="KW-0966">Cell projection</keyword>
<dbReference type="KEGG" id="sasa:106604960"/>
<dbReference type="Proteomes" id="UP001652741">
    <property type="component" value="Chromosome ssa01"/>
</dbReference>
<feature type="compositionally biased region" description="Basic and acidic residues" evidence="1">
    <location>
        <begin position="1994"/>
        <end position="2004"/>
    </location>
</feature>
<feature type="region of interest" description="Disordered" evidence="1">
    <location>
        <begin position="636"/>
        <end position="660"/>
    </location>
</feature>
<organism evidence="2 3">
    <name type="scientific">Salmo salar</name>
    <name type="common">Atlantic salmon</name>
    <dbReference type="NCBI Taxonomy" id="8030"/>
    <lineage>
        <taxon>Eukaryota</taxon>
        <taxon>Metazoa</taxon>
        <taxon>Chordata</taxon>
        <taxon>Craniata</taxon>
        <taxon>Vertebrata</taxon>
        <taxon>Euteleostomi</taxon>
        <taxon>Actinopterygii</taxon>
        <taxon>Neopterygii</taxon>
        <taxon>Teleostei</taxon>
        <taxon>Protacanthopterygii</taxon>
        <taxon>Salmoniformes</taxon>
        <taxon>Salmonidae</taxon>
        <taxon>Salmoninae</taxon>
        <taxon>Salmo</taxon>
    </lineage>
</organism>
<dbReference type="InterPro" id="IPR057466">
    <property type="entry name" value="CFAP46_TPR"/>
</dbReference>
<evidence type="ECO:0000313" key="2">
    <source>
        <dbReference type="Proteomes" id="UP001652741"/>
    </source>
</evidence>
<feature type="compositionally biased region" description="Basic and acidic residues" evidence="1">
    <location>
        <begin position="2610"/>
        <end position="2619"/>
    </location>
</feature>
<keyword evidence="3" id="KW-0969">Cilium</keyword>
<dbReference type="PANTHER" id="PTHR15977:SF15">
    <property type="entry name" value="CILIA- AND FLAGELLA-ASSOCIATED PROTEIN 46"/>
    <property type="match status" value="1"/>
</dbReference>
<dbReference type="GO" id="GO:0035082">
    <property type="term" value="P:axoneme assembly"/>
    <property type="evidence" value="ECO:0007669"/>
    <property type="project" value="InterPro"/>
</dbReference>
<feature type="region of interest" description="Disordered" evidence="1">
    <location>
        <begin position="1301"/>
        <end position="1328"/>
    </location>
</feature>
<dbReference type="Gene3D" id="1.25.40.10">
    <property type="entry name" value="Tetratricopeptide repeat domain"/>
    <property type="match status" value="1"/>
</dbReference>
<dbReference type="SUPFAM" id="SSF48452">
    <property type="entry name" value="TPR-like"/>
    <property type="match status" value="1"/>
</dbReference>
<feature type="compositionally biased region" description="Basic and acidic residues" evidence="1">
    <location>
        <begin position="825"/>
        <end position="837"/>
    </location>
</feature>
<feature type="compositionally biased region" description="Basic and acidic residues" evidence="1">
    <location>
        <begin position="1425"/>
        <end position="1456"/>
    </location>
</feature>
<sequence>MDLHIRQYLTKARQQKDTDALNAAYDMIREGTPEETASDTRCICPELYVMCAEQALQLGCADISRDCLMMYFEVKPPANQFLCRAYLCQGQLESPQSFGSVEEIEKAVIYFLKAIEISKITPRYHFLVFNASVLYFQMVRPLLRSGPRQHLVPTLTQVVKALEEVEEQDYSWRAQLMLHLVECLVDAGKGKEASSFAKATSDFIESHIPDLYPKIFSLQVRHKLFDFTKTPQKTEASPVLSVIYKMQKLKHKVDDVCEARKEDAARINEIFRILMHSAAAQSPVIARGSSPCLAESPSPIPPADRVAFLLELAFLALQLKHHQMAADCLRELKTAGVTSVGQCIMMECVQCDLDLQKKQEGGMKDYSKANVEAQLKVIGRLDKVLQSAVREGDAKVMQAVCASQWNTCLPLLQHNLRRNVKGALLKVAQVLEDTYSVQLEMRCQVHSELAVIEEEEGRLEPALLHLQRALLLDERGVHHERLTSALNLLQLRGTLYQTPSSTEDKAAMLIQQAKNGQPQEEVRKRRPMLVNAGLTLAPDAFQVVLDAESTAKIPSGTSGLGGVAHLSAKAQHHSACVEKVQGHLTRQGAGKNDRERVKLWAALAKTARKQEVWDVCRAACRFCLLYDDGRWKAPKSDCEHKAGDESPVESGLHGDRRPSAGRLAQSAEKDLLRLLAEVCFINAEATIHKLRSEGVQLNTPAAPPEERGLRLSEDNPQWAVYRDWIQDLSAYATSNFLRAAELGAEIREAWVVVNAAVYLWNYNSHLVAAGEHRRLLPTFQRAVELLRQTGHAGEPVLLVMLCDAVSQGLIQPWSVSAAGPGTGQGREDSGGRGELRKKGAGKGAERTGSIHSLPLDHAALQDIRKALELCDYALHLSNGNVPGESVPIAARKQVISTWVWTKRLLQQQIGQKLDIDDECKNEAVSAMTRVLVGVEMLLCNSHPRQIEFSVPSLSTLVRMASDCKWSDPVVELQVWTHLACFSHQAQDHNLVMTCSHNALQLEAAAAQRLKVMAYALYSRSAVQEMLSNAACLRGVSMVHKSNGHPHSYREALQMLQSSVSYAERAGNSVLCMATARHYWNNCLPLTETSLERQQLRQPLEKILKALVHTSKKDPTQGEEKGGASLTVMPSVTSSLEASSMGSPEDDLTLRAAMYSLLFHIHADSSDWTGALTLLEQAIRDMPRTRHRLLLFKHRVLVKARLGESVVIDMQKFRDEGELYCSHMWHRVALCSGEMLQQLACYQNSITSLLSVKSQWQKADFLLEFGEWLYCQNFPLADAQHQIQWAIDILLHMITDQEESNEKTCSKGSKLNELERRENSQGDESGEGTGLIPVKVQSHIGVQGALSGPCLSDLREVRCLDSLVRAYTLLAAMGDRASPQHQQNLLRAYSLVLQIWQVSMATAREVIREMKNPLIPPSRPCPSATAKKDKDKEKDKGKKSKEPPPTEEKPKARRPQDDVLPSSPEEWAQYDCPEDVRQAFRYDTSPHCINRHSLSKQTQSLFFLDLLVKELQSLSLTHLTLPILHLAEVIAHDLLDRRSLSDLYRLRIVRSCSQLDMETSTVYHKKLLSLTGIHEQEQMECRKAIALQRERNSLYMDYNGKTDNEKSKVDNICLSGKQCGDLWSQDIWLDKAEICLGMGLYQPARQLLAEAHLVAKELGDQAAAGRSLLSLATLANKEQNHSQALALLEKAQDMGGDEDFWYKLTLALLTATVTQRGQDTDTKTDQIVKQGCGALKSMLEKRRNRAPVLRFLITSLESRGAVERLHAASPVEPGEALSTQSVQNLMTACDSLRASTSEFLRLGHREQAAEALLEHAQALRILAKHTDNEGKLRHLLDAYSFMQQAVSVQEHVVLNAQSLFPSQECQPLSLPATRRLLQVRLALAELSLAMLEQVCAEENRLAVAQDRKASVERTVEEFVRITPDLGSVEQEWITTGRTLGQVALSQLATVNFMSLDCVETRASSLSLMGKCLRLLAMQRDPLYPFTLWDGHNLEEDRSESKASPKEEEELTGENGLESSRTEPRQYAAKYAELQRRRRSAQQLLAQASETLAQAVSLSLQHKLPSSILSEACLNMLECHGQFDPCATGQYLALLQSCSCTAMMADILRSACTDTRVSQLSALLNLHSNLLPSQEETPTSLLKGVEDSLNGLSKTYSHLTINPSHLSLLGELPSNLKILLLQHTQDRSTLYGAFYERSKLTESQRGKAMQVSGMLVCTRVAKVAVQPRALLDLRNRTQAFKRETKHNLLKEAHWLGNEGRAGSERHVHLKSNSEEKLESHFKAIVQEMEDYLCPILSQFDFSCFRHQTPSISIPESIRPKEKEEKAGPDKGLAVGSPAELGEYVVLLADWMLMELPLEALAILQEEGLSSVSRDFSLQLLHTRLQREEPAVESDNKKETKGGKGAKGKVDQSKAIKMVPVNRVLPPNTLPVDTHNFKYIIDPYNEEEYEGSSLTERMKRTLEAYSQQFTPLWEGFLGSERTPSLAELEQLLTNCSAFIFHGMERFLANIPPSKLAALNLSECQMAVLFDLVQNSASMLRQSKLDVQKSDGHLALERPLETALLLTLSGVRCVLLNQWHSSPQRNINNMDSVMENLLRVGLTSGQTVHALRKGEVQRTEKETNTAGSDDTICHEDSVNRDGNAHDAQPRLTTSPSAFNCVIYGLPNLVIT</sequence>
<dbReference type="InterPro" id="IPR039586">
    <property type="entry name" value="CFAP46"/>
</dbReference>
<dbReference type="InterPro" id="IPR011990">
    <property type="entry name" value="TPR-like_helical_dom_sf"/>
</dbReference>
<dbReference type="GO" id="GO:0060294">
    <property type="term" value="P:cilium movement involved in cell motility"/>
    <property type="evidence" value="ECO:0007669"/>
    <property type="project" value="InterPro"/>
</dbReference>
<reference evidence="3" key="1">
    <citation type="submission" date="2025-08" db="UniProtKB">
        <authorList>
            <consortium name="RefSeq"/>
        </authorList>
    </citation>
    <scope>IDENTIFICATION</scope>
</reference>
<feature type="region of interest" description="Disordered" evidence="1">
    <location>
        <begin position="1994"/>
        <end position="2022"/>
    </location>
</feature>
<feature type="region of interest" description="Disordered" evidence="1">
    <location>
        <begin position="1410"/>
        <end position="1465"/>
    </location>
</feature>
<gene>
    <name evidence="3" type="primary">cfap46</name>
</gene>
<feature type="compositionally biased region" description="Basic and acidic residues" evidence="1">
    <location>
        <begin position="1110"/>
        <end position="1121"/>
    </location>
</feature>
<name>A0A1S3RTI4_SALSA</name>